<evidence type="ECO:0000256" key="13">
    <source>
        <dbReference type="ARBA" id="ARBA00023316"/>
    </source>
</evidence>
<dbReference type="InterPro" id="IPR005882">
    <property type="entry name" value="Bifunctional_GlmU"/>
</dbReference>
<dbReference type="PANTHER" id="PTHR43584:SF3">
    <property type="entry name" value="BIFUNCTIONAL PROTEIN GLMU"/>
    <property type="match status" value="1"/>
</dbReference>
<dbReference type="Pfam" id="PF12804">
    <property type="entry name" value="NTP_transf_3"/>
    <property type="match status" value="1"/>
</dbReference>
<evidence type="ECO:0000256" key="10">
    <source>
        <dbReference type="ARBA" id="ARBA00022984"/>
    </source>
</evidence>
<dbReference type="GO" id="GO:0003977">
    <property type="term" value="F:UDP-N-acetylglucosamine diphosphorylase activity"/>
    <property type="evidence" value="ECO:0007669"/>
    <property type="project" value="UniProtKB-UniRule"/>
</dbReference>
<feature type="active site" description="Proton acceptor" evidence="17">
    <location>
        <position position="360"/>
    </location>
</feature>
<evidence type="ECO:0000256" key="8">
    <source>
        <dbReference type="ARBA" id="ARBA00022842"/>
    </source>
</evidence>
<comment type="similarity">
    <text evidence="1 17">In the C-terminal section; belongs to the transferase hexapeptide repeat family.</text>
</comment>
<evidence type="ECO:0000313" key="21">
    <source>
        <dbReference type="Proteomes" id="UP000265509"/>
    </source>
</evidence>
<dbReference type="GO" id="GO:0000287">
    <property type="term" value="F:magnesium ion binding"/>
    <property type="evidence" value="ECO:0007669"/>
    <property type="project" value="UniProtKB-UniRule"/>
</dbReference>
<evidence type="ECO:0000256" key="11">
    <source>
        <dbReference type="ARBA" id="ARBA00023268"/>
    </source>
</evidence>
<evidence type="ECO:0000256" key="6">
    <source>
        <dbReference type="ARBA" id="ARBA00022723"/>
    </source>
</evidence>
<comment type="pathway">
    <text evidence="17">Nucleotide-sugar biosynthesis; UDP-N-acetyl-alpha-D-glucosamine biosynthesis; N-acetyl-alpha-D-glucosamine 1-phosphate from alpha-D-glucosamine 6-phosphate (route II): step 2/2.</text>
</comment>
<evidence type="ECO:0000256" key="15">
    <source>
        <dbReference type="ARBA" id="ARBA00048493"/>
    </source>
</evidence>
<dbReference type="SUPFAM" id="SSF53448">
    <property type="entry name" value="Nucleotide-diphospho-sugar transferases"/>
    <property type="match status" value="1"/>
</dbReference>
<feature type="binding site" evidence="17">
    <location>
        <position position="102"/>
    </location>
    <ligand>
        <name>Mg(2+)</name>
        <dbReference type="ChEBI" id="CHEBI:18420"/>
    </ligand>
</feature>
<feature type="binding site" evidence="17">
    <location>
        <position position="136"/>
    </location>
    <ligand>
        <name>UDP-N-acetyl-alpha-D-glucosamine</name>
        <dbReference type="ChEBI" id="CHEBI:57705"/>
    </ligand>
</feature>
<dbReference type="GO" id="GO:0005737">
    <property type="term" value="C:cytoplasm"/>
    <property type="evidence" value="ECO:0007669"/>
    <property type="project" value="UniProtKB-SubCell"/>
</dbReference>
<feature type="binding site" evidence="17">
    <location>
        <position position="402"/>
    </location>
    <ligand>
        <name>acetyl-CoA</name>
        <dbReference type="ChEBI" id="CHEBI:57288"/>
    </ligand>
</feature>
<feature type="binding site" evidence="17">
    <location>
        <position position="224"/>
    </location>
    <ligand>
        <name>Mg(2+)</name>
        <dbReference type="ChEBI" id="CHEBI:18420"/>
    </ligand>
</feature>
<dbReference type="GO" id="GO:0006048">
    <property type="term" value="P:UDP-N-acetylglucosamine biosynthetic process"/>
    <property type="evidence" value="ECO:0007669"/>
    <property type="project" value="UniProtKB-UniPathway"/>
</dbReference>
<feature type="region of interest" description="Pyrophosphorylase" evidence="17">
    <location>
        <begin position="1"/>
        <end position="226"/>
    </location>
</feature>
<reference evidence="20 21" key="1">
    <citation type="submission" date="2018-07" db="EMBL/GenBank/DDBJ databases">
        <title>Halioglobus sp. genome submission.</title>
        <authorList>
            <person name="Ye M.-Q."/>
            <person name="Du Z.-J."/>
        </authorList>
    </citation>
    <scope>NUCLEOTIDE SEQUENCE [LARGE SCALE GENOMIC DNA]</scope>
    <source>
        <strain evidence="20 21">U0301</strain>
    </source>
</reference>
<feature type="binding site" evidence="17">
    <location>
        <begin position="383"/>
        <end position="384"/>
    </location>
    <ligand>
        <name>acetyl-CoA</name>
        <dbReference type="ChEBI" id="CHEBI:57288"/>
    </ligand>
</feature>
<dbReference type="Gene3D" id="2.160.10.10">
    <property type="entry name" value="Hexapeptide repeat proteins"/>
    <property type="match status" value="1"/>
</dbReference>
<evidence type="ECO:0000256" key="5">
    <source>
        <dbReference type="ARBA" id="ARBA00022695"/>
    </source>
</evidence>
<keyword evidence="6 17" id="KW-0479">Metal-binding</keyword>
<dbReference type="UniPathway" id="UPA00973"/>
<comment type="subunit">
    <text evidence="17">Homotrimer.</text>
</comment>
<evidence type="ECO:0000256" key="4">
    <source>
        <dbReference type="ARBA" id="ARBA00022679"/>
    </source>
</evidence>
<dbReference type="RefSeq" id="WP_117953846.1">
    <property type="nucleotide sequence ID" value="NZ_QRAN01000008.1"/>
</dbReference>
<evidence type="ECO:0000256" key="1">
    <source>
        <dbReference type="ARBA" id="ARBA00007707"/>
    </source>
</evidence>
<feature type="domain" description="MobA-like NTP transferase" evidence="18">
    <location>
        <begin position="5"/>
        <end position="127"/>
    </location>
</feature>
<dbReference type="InterPro" id="IPR056729">
    <property type="entry name" value="GMPPB_C"/>
</dbReference>
<keyword evidence="4 17" id="KW-0808">Transferase</keyword>
<comment type="cofactor">
    <cofactor evidence="17">
        <name>Mg(2+)</name>
        <dbReference type="ChEBI" id="CHEBI:18420"/>
    </cofactor>
    <text evidence="17">Binds 1 Mg(2+) ion per subunit.</text>
</comment>
<organism evidence="20 21">
    <name type="scientific">Seongchinamella sediminis</name>
    <dbReference type="NCBI Taxonomy" id="2283635"/>
    <lineage>
        <taxon>Bacteria</taxon>
        <taxon>Pseudomonadati</taxon>
        <taxon>Pseudomonadota</taxon>
        <taxon>Gammaproteobacteria</taxon>
        <taxon>Cellvibrionales</taxon>
        <taxon>Halieaceae</taxon>
        <taxon>Seongchinamella</taxon>
    </lineage>
</organism>
<dbReference type="Gene3D" id="3.90.550.10">
    <property type="entry name" value="Spore Coat Polysaccharide Biosynthesis Protein SpsA, Chain A"/>
    <property type="match status" value="1"/>
</dbReference>
<comment type="catalytic activity">
    <reaction evidence="15 17">
        <text>N-acetyl-alpha-D-glucosamine 1-phosphate + UTP + H(+) = UDP-N-acetyl-alpha-D-glucosamine + diphosphate</text>
        <dbReference type="Rhea" id="RHEA:13509"/>
        <dbReference type="ChEBI" id="CHEBI:15378"/>
        <dbReference type="ChEBI" id="CHEBI:33019"/>
        <dbReference type="ChEBI" id="CHEBI:46398"/>
        <dbReference type="ChEBI" id="CHEBI:57705"/>
        <dbReference type="ChEBI" id="CHEBI:57776"/>
        <dbReference type="EC" id="2.7.7.23"/>
    </reaction>
</comment>
<feature type="binding site" evidence="17">
    <location>
        <position position="348"/>
    </location>
    <ligand>
        <name>UDP-N-acetyl-alpha-D-glucosamine</name>
        <dbReference type="ChEBI" id="CHEBI:57705"/>
    </ligand>
</feature>
<comment type="pathway">
    <text evidence="17">Nucleotide-sugar biosynthesis; UDP-N-acetyl-alpha-D-glucosamine biosynthesis; UDP-N-acetyl-alpha-D-glucosamine from N-acetyl-alpha-D-glucosamine 1-phosphate: step 1/1.</text>
</comment>
<evidence type="ECO:0000256" key="17">
    <source>
        <dbReference type="HAMAP-Rule" id="MF_01631"/>
    </source>
</evidence>
<keyword evidence="21" id="KW-1185">Reference proteome</keyword>
<dbReference type="GO" id="GO:0000902">
    <property type="term" value="P:cell morphogenesis"/>
    <property type="evidence" value="ECO:0007669"/>
    <property type="project" value="UniProtKB-UniRule"/>
</dbReference>
<dbReference type="GO" id="GO:0008360">
    <property type="term" value="P:regulation of cell shape"/>
    <property type="evidence" value="ECO:0007669"/>
    <property type="project" value="UniProtKB-KW"/>
</dbReference>
<dbReference type="SUPFAM" id="SSF51161">
    <property type="entry name" value="Trimeric LpxA-like enzymes"/>
    <property type="match status" value="1"/>
</dbReference>
<feature type="binding site" evidence="17">
    <location>
        <position position="377"/>
    </location>
    <ligand>
        <name>acetyl-CoA</name>
        <dbReference type="ChEBI" id="CHEBI:57288"/>
    </ligand>
</feature>
<dbReference type="CDD" id="cd03353">
    <property type="entry name" value="LbH_GlmU_C"/>
    <property type="match status" value="1"/>
</dbReference>
<comment type="catalytic activity">
    <reaction evidence="14 17">
        <text>alpha-D-glucosamine 1-phosphate + acetyl-CoA = N-acetyl-alpha-D-glucosamine 1-phosphate + CoA + H(+)</text>
        <dbReference type="Rhea" id="RHEA:13725"/>
        <dbReference type="ChEBI" id="CHEBI:15378"/>
        <dbReference type="ChEBI" id="CHEBI:57287"/>
        <dbReference type="ChEBI" id="CHEBI:57288"/>
        <dbReference type="ChEBI" id="CHEBI:57776"/>
        <dbReference type="ChEBI" id="CHEBI:58516"/>
        <dbReference type="EC" id="2.3.1.157"/>
    </reaction>
</comment>
<dbReference type="GO" id="GO:0016020">
    <property type="term" value="C:membrane"/>
    <property type="evidence" value="ECO:0007669"/>
    <property type="project" value="GOC"/>
</dbReference>
<keyword evidence="9 17" id="KW-0133">Cell shape</keyword>
<dbReference type="HAMAP" id="MF_01631">
    <property type="entry name" value="GlmU"/>
    <property type="match status" value="1"/>
</dbReference>
<dbReference type="EC" id="2.7.7.23" evidence="17"/>
<feature type="binding site" evidence="17">
    <location>
        <position position="166"/>
    </location>
    <ligand>
        <name>UDP-N-acetyl-alpha-D-glucosamine</name>
        <dbReference type="ChEBI" id="CHEBI:57705"/>
    </ligand>
</feature>
<comment type="subcellular location">
    <subcellularLocation>
        <location evidence="17">Cytoplasm</location>
    </subcellularLocation>
</comment>
<dbReference type="CDD" id="cd02540">
    <property type="entry name" value="GT2_GlmU_N_bac"/>
    <property type="match status" value="1"/>
</dbReference>
<dbReference type="InterPro" id="IPR050065">
    <property type="entry name" value="GlmU-like"/>
</dbReference>
<feature type="binding site" evidence="17">
    <location>
        <position position="374"/>
    </location>
    <ligand>
        <name>UDP-N-acetyl-alpha-D-glucosamine</name>
        <dbReference type="ChEBI" id="CHEBI:57705"/>
    </ligand>
</feature>
<feature type="binding site" evidence="17">
    <location>
        <begin position="100"/>
        <end position="102"/>
    </location>
    <ligand>
        <name>UDP-N-acetyl-alpha-D-glucosamine</name>
        <dbReference type="ChEBI" id="CHEBI:57705"/>
    </ligand>
</feature>
<keyword evidence="13 17" id="KW-0961">Cell wall biogenesis/degradation</keyword>
<dbReference type="OrthoDB" id="9775031at2"/>
<comment type="similarity">
    <text evidence="2 17">In the N-terminal section; belongs to the N-acetylglucosamine-1-phosphate uridyltransferase family.</text>
</comment>
<feature type="region of interest" description="Linker" evidence="17">
    <location>
        <begin position="227"/>
        <end position="247"/>
    </location>
</feature>
<feature type="binding site" evidence="17">
    <location>
        <begin position="8"/>
        <end position="11"/>
    </location>
    <ligand>
        <name>UDP-N-acetyl-alpha-D-glucosamine</name>
        <dbReference type="ChEBI" id="CHEBI:57705"/>
    </ligand>
</feature>
<sequence length="456" mass="47474">MNLEVIILAAGQGTRMKSSLPKVLHPVAGQPMLQHVVAIARELAPTAIHVVVGHGADAVAAAMAGQELNWVQQSQQLGTGHAVLQAMPAVDPASTVLVLYGDVPLVSVATLRALVAQAQDAPALLTARVKDPGGYGRILRDADGALVGVVEHKDASAEQLLIDEINSGVLAAPASDLNRYLPAVGNANSQGEYYLPDVLAMAVAEGRGVQTQLADSELEILGVNDRLQLSQVEREFQLRQAHALLAEGVNLADPSRLDIRGSLRCGRDVSIDVNVVIEGEVSLGDGATVGPNCVLRNTEVAAGATIHAMSHLEEATVGARASVGPYARLRPGTVLAEESRVGNFVETKKASIGVGSKVNHLTYIGDCEMGDGVNIGAGTITCNYDGVNKHQTRLGNGVFIGSNSTLVAPLEVADGGFVGAGSTVTRAVNANELAVSRARQRNIAGWQRPGNKDREG</sequence>
<evidence type="ECO:0000256" key="16">
    <source>
        <dbReference type="ARBA" id="ARBA00049628"/>
    </source>
</evidence>
<comment type="caution">
    <text evidence="20">The sequence shown here is derived from an EMBL/GenBank/DDBJ whole genome shotgun (WGS) entry which is preliminary data.</text>
</comment>
<proteinExistence type="inferred from homology"/>
<feature type="binding site" evidence="17">
    <location>
        <position position="151"/>
    </location>
    <ligand>
        <name>UDP-N-acetyl-alpha-D-glucosamine</name>
        <dbReference type="ChEBI" id="CHEBI:57705"/>
    </ligand>
</feature>
<dbReference type="GO" id="GO:0009252">
    <property type="term" value="P:peptidoglycan biosynthetic process"/>
    <property type="evidence" value="ECO:0007669"/>
    <property type="project" value="UniProtKB-UniRule"/>
</dbReference>
<evidence type="ECO:0000259" key="18">
    <source>
        <dbReference type="Pfam" id="PF12804"/>
    </source>
</evidence>
<dbReference type="Proteomes" id="UP000265509">
    <property type="component" value="Unassembled WGS sequence"/>
</dbReference>
<dbReference type="InterPro" id="IPR025877">
    <property type="entry name" value="MobA-like_NTP_Trfase"/>
</dbReference>
<evidence type="ECO:0000259" key="19">
    <source>
        <dbReference type="Pfam" id="PF25087"/>
    </source>
</evidence>
<evidence type="ECO:0000256" key="14">
    <source>
        <dbReference type="ARBA" id="ARBA00048247"/>
    </source>
</evidence>
<feature type="domain" description="Mannose-1-phosphate guanyltransferase C-terminal" evidence="19">
    <location>
        <begin position="266"/>
        <end position="343"/>
    </location>
</feature>
<feature type="region of interest" description="N-acetyltransferase" evidence="17">
    <location>
        <begin position="248"/>
        <end position="456"/>
    </location>
</feature>
<keyword evidence="5 17" id="KW-0548">Nucleotidyltransferase</keyword>
<dbReference type="Pfam" id="PF25087">
    <property type="entry name" value="GMPPB_C"/>
    <property type="match status" value="1"/>
</dbReference>
<dbReference type="PANTHER" id="PTHR43584">
    <property type="entry name" value="NUCLEOTIDYL TRANSFERASE"/>
    <property type="match status" value="1"/>
</dbReference>
<dbReference type="GO" id="GO:0019134">
    <property type="term" value="F:glucosamine-1-phosphate N-acetyltransferase activity"/>
    <property type="evidence" value="ECO:0007669"/>
    <property type="project" value="UniProtKB-UniRule"/>
</dbReference>
<dbReference type="AlphaFoldDB" id="A0A3L7DZN8"/>
<keyword evidence="11 17" id="KW-0511">Multifunctional enzyme</keyword>
<dbReference type="GO" id="GO:0009245">
    <property type="term" value="P:lipid A biosynthetic process"/>
    <property type="evidence" value="ECO:0007669"/>
    <property type="project" value="UniProtKB-UniRule"/>
</dbReference>
<accession>A0A3L7DZN8</accession>
<feature type="binding site" evidence="17">
    <location>
        <position position="224"/>
    </location>
    <ligand>
        <name>UDP-N-acetyl-alpha-D-glucosamine</name>
        <dbReference type="ChEBI" id="CHEBI:57705"/>
    </ligand>
</feature>
<feature type="binding site" evidence="17">
    <location>
        <position position="22"/>
    </location>
    <ligand>
        <name>UDP-N-acetyl-alpha-D-glucosamine</name>
        <dbReference type="ChEBI" id="CHEBI:57705"/>
    </ligand>
</feature>
<feature type="binding site" evidence="17">
    <location>
        <position position="437"/>
    </location>
    <ligand>
        <name>acetyl-CoA</name>
        <dbReference type="ChEBI" id="CHEBI:57288"/>
    </ligand>
</feature>
<comment type="function">
    <text evidence="16 17">Catalyzes the last two sequential reactions in the de novo biosynthetic pathway for UDP-N-acetylglucosamine (UDP-GlcNAc). The C-terminal domain catalyzes the transfer of acetyl group from acetyl coenzyme A to glucosamine-1-phosphate (GlcN-1-P) to produce N-acetylglucosamine-1-phosphate (GlcNAc-1-P), which is converted into UDP-GlcNAc by the transfer of uridine 5-monophosphate (from uridine 5-triphosphate), a reaction catalyzed by the N-terminal domain.</text>
</comment>
<feature type="binding site" evidence="17">
    <location>
        <begin position="78"/>
        <end position="79"/>
    </location>
    <ligand>
        <name>UDP-N-acetyl-alpha-D-glucosamine</name>
        <dbReference type="ChEBI" id="CHEBI:57705"/>
    </ligand>
</feature>
<dbReference type="EC" id="2.3.1.157" evidence="17"/>
<evidence type="ECO:0000256" key="12">
    <source>
        <dbReference type="ARBA" id="ARBA00023315"/>
    </source>
</evidence>
<evidence type="ECO:0000256" key="2">
    <source>
        <dbReference type="ARBA" id="ARBA00007947"/>
    </source>
</evidence>
<dbReference type="InterPro" id="IPR029044">
    <property type="entry name" value="Nucleotide-diphossugar_trans"/>
</dbReference>
<dbReference type="UniPathway" id="UPA00113">
    <property type="reaction ID" value="UER00532"/>
</dbReference>
<keyword evidence="3 17" id="KW-0963">Cytoplasm</keyword>
<dbReference type="InterPro" id="IPR038009">
    <property type="entry name" value="GlmU_C_LbH"/>
</dbReference>
<keyword evidence="8 17" id="KW-0460">Magnesium</keyword>
<evidence type="ECO:0000256" key="7">
    <source>
        <dbReference type="ARBA" id="ARBA00022737"/>
    </source>
</evidence>
<dbReference type="InterPro" id="IPR011004">
    <property type="entry name" value="Trimer_LpxA-like_sf"/>
</dbReference>
<name>A0A3L7DZN8_9GAMM</name>
<protein>
    <recommendedName>
        <fullName evidence="17">Bifunctional protein GlmU</fullName>
    </recommendedName>
    <domain>
        <recommendedName>
            <fullName evidence="17">UDP-N-acetylglucosamine pyrophosphorylase</fullName>
            <ecNumber evidence="17">2.7.7.23</ecNumber>
        </recommendedName>
        <alternativeName>
            <fullName evidence="17">N-acetylglucosamine-1-phosphate uridyltransferase</fullName>
        </alternativeName>
    </domain>
    <domain>
        <recommendedName>
            <fullName evidence="17">Glucosamine-1-phosphate N-acetyltransferase</fullName>
            <ecNumber evidence="17">2.3.1.157</ecNumber>
        </recommendedName>
    </domain>
</protein>
<keyword evidence="12 17" id="KW-0012">Acyltransferase</keyword>
<dbReference type="NCBIfam" id="TIGR01173">
    <property type="entry name" value="glmU"/>
    <property type="match status" value="1"/>
</dbReference>
<feature type="binding site" evidence="17">
    <location>
        <position position="363"/>
    </location>
    <ligand>
        <name>UDP-N-acetyl-alpha-D-glucosamine</name>
        <dbReference type="ChEBI" id="CHEBI:57705"/>
    </ligand>
</feature>
<feature type="binding site" evidence="17">
    <location>
        <position position="73"/>
    </location>
    <ligand>
        <name>UDP-N-acetyl-alpha-D-glucosamine</name>
        <dbReference type="ChEBI" id="CHEBI:57705"/>
    </ligand>
</feature>
<evidence type="ECO:0000313" key="20">
    <source>
        <dbReference type="EMBL" id="RLQ22020.1"/>
    </source>
</evidence>
<evidence type="ECO:0000256" key="3">
    <source>
        <dbReference type="ARBA" id="ARBA00022490"/>
    </source>
</evidence>
<keyword evidence="10 17" id="KW-0573">Peptidoglycan synthesis</keyword>
<keyword evidence="7 17" id="KW-0677">Repeat</keyword>
<feature type="binding site" evidence="17">
    <location>
        <position position="420"/>
    </location>
    <ligand>
        <name>acetyl-CoA</name>
        <dbReference type="ChEBI" id="CHEBI:57288"/>
    </ligand>
</feature>
<dbReference type="EMBL" id="QRAN01000008">
    <property type="protein sequence ID" value="RLQ22020.1"/>
    <property type="molecule type" value="Genomic_DNA"/>
</dbReference>
<dbReference type="GO" id="GO:0071555">
    <property type="term" value="P:cell wall organization"/>
    <property type="evidence" value="ECO:0007669"/>
    <property type="project" value="UniProtKB-KW"/>
</dbReference>
<gene>
    <name evidence="17 20" type="primary">glmU</name>
    <name evidence="20" type="ORF">DWB85_08750</name>
</gene>
<feature type="binding site" evidence="17">
    <location>
        <position position="330"/>
    </location>
    <ligand>
        <name>UDP-N-acetyl-alpha-D-glucosamine</name>
        <dbReference type="ChEBI" id="CHEBI:57705"/>
    </ligand>
</feature>
<evidence type="ECO:0000256" key="9">
    <source>
        <dbReference type="ARBA" id="ARBA00022960"/>
    </source>
</evidence>
<comment type="pathway">
    <text evidence="17">Bacterial outer membrane biogenesis; LPS lipid A biosynthesis.</text>
</comment>